<feature type="domain" description="Activator of Hsp90 ATPase homologue 1/2-like C-terminal" evidence="2">
    <location>
        <begin position="24"/>
        <end position="168"/>
    </location>
</feature>
<sequence>MSKATKSIRTQVEGRDLIMERIFDAPRELVFKAYSEADHLARWWGPQGWETTIQRFDFTPGGEWRYCMKCVDKNQEDFFGHESCGLAVYQEITSPEKIVYTDSFTDQEGNKLDGMPEMLISMEFVDHEGKTKLVTRTQFATEEVLKQIMDMGVVEGTSSQFEKLDAHLKQIQS</sequence>
<dbReference type="InterPro" id="IPR023393">
    <property type="entry name" value="START-like_dom_sf"/>
</dbReference>
<dbReference type="SUPFAM" id="SSF55961">
    <property type="entry name" value="Bet v1-like"/>
    <property type="match status" value="1"/>
</dbReference>
<dbReference type="Gene3D" id="3.30.530.20">
    <property type="match status" value="1"/>
</dbReference>
<evidence type="ECO:0000313" key="3">
    <source>
        <dbReference type="EMBL" id="MCF6136503.1"/>
    </source>
</evidence>
<dbReference type="InterPro" id="IPR013538">
    <property type="entry name" value="ASHA1/2-like_C"/>
</dbReference>
<proteinExistence type="inferred from homology"/>
<keyword evidence="4" id="KW-1185">Reference proteome</keyword>
<comment type="caution">
    <text evidence="3">The sequence shown here is derived from an EMBL/GenBank/DDBJ whole genome shotgun (WGS) entry which is preliminary data.</text>
</comment>
<dbReference type="Pfam" id="PF08327">
    <property type="entry name" value="AHSA1"/>
    <property type="match status" value="1"/>
</dbReference>
<protein>
    <submittedName>
        <fullName evidence="3">SRPBCC domain-containing protein</fullName>
    </submittedName>
</protein>
<dbReference type="Proteomes" id="UP001649381">
    <property type="component" value="Unassembled WGS sequence"/>
</dbReference>
<evidence type="ECO:0000259" key="2">
    <source>
        <dbReference type="Pfam" id="PF08327"/>
    </source>
</evidence>
<name>A0ABS9GY25_9BACL</name>
<accession>A0ABS9GY25</accession>
<dbReference type="EMBL" id="JAKIJS010000001">
    <property type="protein sequence ID" value="MCF6136503.1"/>
    <property type="molecule type" value="Genomic_DNA"/>
</dbReference>
<evidence type="ECO:0000256" key="1">
    <source>
        <dbReference type="ARBA" id="ARBA00006817"/>
    </source>
</evidence>
<gene>
    <name evidence="3" type="ORF">L2716_02095</name>
</gene>
<organism evidence="3 4">
    <name type="scientific">Pseudalkalibacillus berkeleyi</name>
    <dbReference type="NCBI Taxonomy" id="1069813"/>
    <lineage>
        <taxon>Bacteria</taxon>
        <taxon>Bacillati</taxon>
        <taxon>Bacillota</taxon>
        <taxon>Bacilli</taxon>
        <taxon>Bacillales</taxon>
        <taxon>Fictibacillaceae</taxon>
        <taxon>Pseudalkalibacillus</taxon>
    </lineage>
</organism>
<reference evidence="3 4" key="1">
    <citation type="submission" date="2022-01" db="EMBL/GenBank/DDBJ databases">
        <title>Alkalihalobacillus sp. EGI L200015, a novel bacterium isolated from a salt lake sediment.</title>
        <authorList>
            <person name="Gao L."/>
            <person name="Fang B.-Z."/>
            <person name="Li W.-J."/>
        </authorList>
    </citation>
    <scope>NUCLEOTIDE SEQUENCE [LARGE SCALE GENOMIC DNA]</scope>
    <source>
        <strain evidence="3 4">KCTC 12718</strain>
    </source>
</reference>
<comment type="similarity">
    <text evidence="1">Belongs to the AHA1 family.</text>
</comment>
<evidence type="ECO:0000313" key="4">
    <source>
        <dbReference type="Proteomes" id="UP001649381"/>
    </source>
</evidence>